<keyword evidence="4" id="KW-1185">Reference proteome</keyword>
<organism evidence="3 4">
    <name type="scientific">Ensete ventricosum</name>
    <name type="common">Abyssinian banana</name>
    <name type="synonym">Musa ensete</name>
    <dbReference type="NCBI Taxonomy" id="4639"/>
    <lineage>
        <taxon>Eukaryota</taxon>
        <taxon>Viridiplantae</taxon>
        <taxon>Streptophyta</taxon>
        <taxon>Embryophyta</taxon>
        <taxon>Tracheophyta</taxon>
        <taxon>Spermatophyta</taxon>
        <taxon>Magnoliopsida</taxon>
        <taxon>Liliopsida</taxon>
        <taxon>Zingiberales</taxon>
        <taxon>Musaceae</taxon>
        <taxon>Ensete</taxon>
    </lineage>
</organism>
<sequence length="446" mass="49785">MAETLISNCTRGIPSNFSRLSPISATRPRKWVTRAAATSSSMVEDANDESMSVDNLRRFMDLNVGKWNGSFYQFDGHGNLLQTVSTKLSASSYGEDELISLIQTLYIKQPSSSTLIAGYDDEPEWMEYKIKETNMFTVDKYQQIGFFPSEKAFSLRYQTAGMLETVLRAGVLGEDDTGEESPKNLKIPSKWPSVVCENCLYSLDKDMRTRAFHIMDPKGILEMLVIFIEEKGNGMPAFSTWNSDISSLATVDGIEIETILNIIDFPDQIAPWVGRWEGHSVTKRSGVYGATIAKADTVVLLEMDDKGRLIQDITSTNNESNTTTNVRWTGTISNNLVTFDGGFQLTLLPGGMYMGCPCDIGKNVAQSQSFHLEFCWMESPEKRQKLVLLLSSTDLFLTIKAETCTFPGMNFLSHGAMDVDLMQKHYTDLWQQADGGKEVKAAFDAF</sequence>
<dbReference type="EMBL" id="JAQQAF010000001">
    <property type="protein sequence ID" value="KAJ8513560.1"/>
    <property type="molecule type" value="Genomic_DNA"/>
</dbReference>
<dbReference type="InterPro" id="IPR022017">
    <property type="entry name" value="BFA1-like_DUF3598"/>
</dbReference>
<dbReference type="Gene3D" id="2.40.128.20">
    <property type="match status" value="2"/>
</dbReference>
<dbReference type="PANTHER" id="PTHR33404:SF3">
    <property type="entry name" value="NMDA RECEPTOR SUBUNIT EPSILON-1, PUTATIVE (DUF3598)-RELATED"/>
    <property type="match status" value="1"/>
</dbReference>
<comment type="caution">
    <text evidence="3">The sequence shown here is derived from an EMBL/GenBank/DDBJ whole genome shotgun (WGS) entry which is preliminary data.</text>
</comment>
<dbReference type="FunFam" id="2.40.128.20:FF:000017">
    <property type="entry name" value="OsWRKY4 family protein"/>
    <property type="match status" value="1"/>
</dbReference>
<evidence type="ECO:0000259" key="2">
    <source>
        <dbReference type="Pfam" id="PF21053"/>
    </source>
</evidence>
<dbReference type="PANTHER" id="PTHR33404">
    <property type="entry name" value="CELL DIVISION TOPOLOGICAL SPECIFICITY FACTOR HOMOLOG, CHLOROPLASTIC"/>
    <property type="match status" value="1"/>
</dbReference>
<dbReference type="InterPro" id="IPR012674">
    <property type="entry name" value="Calycin"/>
</dbReference>
<evidence type="ECO:0000313" key="3">
    <source>
        <dbReference type="EMBL" id="KAJ8513560.1"/>
    </source>
</evidence>
<dbReference type="Pfam" id="PF12204">
    <property type="entry name" value="DUF3598_N"/>
    <property type="match status" value="1"/>
</dbReference>
<dbReference type="Proteomes" id="UP001222027">
    <property type="component" value="Unassembled WGS sequence"/>
</dbReference>
<protein>
    <recommendedName>
        <fullName evidence="5">DUF3598 domain-containing protein</fullName>
    </recommendedName>
</protein>
<dbReference type="AlphaFoldDB" id="A0AAV8S2H5"/>
<evidence type="ECO:0000313" key="4">
    <source>
        <dbReference type="Proteomes" id="UP001222027"/>
    </source>
</evidence>
<feature type="domain" description="Biogenesis factor required for ATP synthase 1-like C-terminal" evidence="2">
    <location>
        <begin position="271"/>
        <end position="387"/>
    </location>
</feature>
<dbReference type="InterPro" id="IPR048378">
    <property type="entry name" value="BFA1-like_C"/>
</dbReference>
<dbReference type="FunFam" id="2.40.128.20:FF:000013">
    <property type="entry name" value="OsWRKY4 family protein"/>
    <property type="match status" value="1"/>
</dbReference>
<feature type="domain" description="DUF3598" evidence="1">
    <location>
        <begin position="54"/>
        <end position="231"/>
    </location>
</feature>
<reference evidence="3 4" key="1">
    <citation type="submission" date="2022-12" db="EMBL/GenBank/DDBJ databases">
        <title>Chromosome-scale assembly of the Ensete ventricosum genome.</title>
        <authorList>
            <person name="Dussert Y."/>
            <person name="Stocks J."/>
            <person name="Wendawek A."/>
            <person name="Woldeyes F."/>
            <person name="Nichols R.A."/>
            <person name="Borrell J.S."/>
        </authorList>
    </citation>
    <scope>NUCLEOTIDE SEQUENCE [LARGE SCALE GENOMIC DNA]</scope>
    <source>
        <strain evidence="4">cv. Maze</strain>
        <tissue evidence="3">Seeds</tissue>
    </source>
</reference>
<evidence type="ECO:0000259" key="1">
    <source>
        <dbReference type="Pfam" id="PF12204"/>
    </source>
</evidence>
<gene>
    <name evidence="3" type="ORF">OPV22_003994</name>
</gene>
<dbReference type="Pfam" id="PF21053">
    <property type="entry name" value="BFA1_C"/>
    <property type="match status" value="1"/>
</dbReference>
<dbReference type="SUPFAM" id="SSF50814">
    <property type="entry name" value="Lipocalins"/>
    <property type="match status" value="2"/>
</dbReference>
<dbReference type="GO" id="GO:0010020">
    <property type="term" value="P:chloroplast fission"/>
    <property type="evidence" value="ECO:0007669"/>
    <property type="project" value="TreeGrafter"/>
</dbReference>
<name>A0AAV8S2H5_ENSVE</name>
<evidence type="ECO:0008006" key="5">
    <source>
        <dbReference type="Google" id="ProtNLM"/>
    </source>
</evidence>
<accession>A0AAV8S2H5</accession>
<proteinExistence type="predicted"/>